<dbReference type="STRING" id="1231391.GCA_000308195_00118"/>
<dbReference type="NCBIfam" id="TIGR02727">
    <property type="entry name" value="MTHFS_bact"/>
    <property type="match status" value="1"/>
</dbReference>
<dbReference type="PANTHER" id="PTHR23407">
    <property type="entry name" value="ATPASE INHIBITOR/5-FORMYLTETRAHYDROFOLATE CYCLO-LIGASE"/>
    <property type="match status" value="1"/>
</dbReference>
<evidence type="ECO:0000256" key="4">
    <source>
        <dbReference type="PIRSR" id="PIRSR006806-1"/>
    </source>
</evidence>
<organism evidence="6 7">
    <name type="scientific">Pusillimonas noertemannii</name>
    <dbReference type="NCBI Taxonomy" id="305977"/>
    <lineage>
        <taxon>Bacteria</taxon>
        <taxon>Pseudomonadati</taxon>
        <taxon>Pseudomonadota</taxon>
        <taxon>Betaproteobacteria</taxon>
        <taxon>Burkholderiales</taxon>
        <taxon>Alcaligenaceae</taxon>
        <taxon>Pusillimonas</taxon>
    </lineage>
</organism>
<evidence type="ECO:0000313" key="6">
    <source>
        <dbReference type="EMBL" id="PVY67902.1"/>
    </source>
</evidence>
<dbReference type="InterPro" id="IPR024185">
    <property type="entry name" value="FTHF_cligase-like_sf"/>
</dbReference>
<name>A0A2U1CPS8_9BURK</name>
<dbReference type="GO" id="GO:0035999">
    <property type="term" value="P:tetrahydrofolate interconversion"/>
    <property type="evidence" value="ECO:0007669"/>
    <property type="project" value="TreeGrafter"/>
</dbReference>
<keyword evidence="7" id="KW-1185">Reference proteome</keyword>
<sequence length="213" mass="23353">MSNSIENKSAALRTKLKQLRAAQNPTDTRRGALLMRGRLFTWLATSRAELAEAGKPVPKHIAAFWSLEQEPDLRPLLSQLVEEEGITVSLPVVTGDDAPLQFRLWTPDTPMVKGAFGIEEPQGPQAPAPDIILVPTLGFTRQGDRVGYGKGHYDRTLAALRDQGHRFVSLGIAWACGDLSGTDYQPAPHDFRLDAILTDKGWPVPAPKLLDRA</sequence>
<dbReference type="SUPFAM" id="SSF100950">
    <property type="entry name" value="NagB/RpiA/CoA transferase-like"/>
    <property type="match status" value="1"/>
</dbReference>
<dbReference type="OrthoDB" id="9801938at2"/>
<dbReference type="InterPro" id="IPR002698">
    <property type="entry name" value="FTHF_cligase"/>
</dbReference>
<dbReference type="PANTHER" id="PTHR23407:SF1">
    <property type="entry name" value="5-FORMYLTETRAHYDROFOLATE CYCLO-LIGASE"/>
    <property type="match status" value="1"/>
</dbReference>
<dbReference type="Proteomes" id="UP000246145">
    <property type="component" value="Unassembled WGS sequence"/>
</dbReference>
<dbReference type="InterPro" id="IPR037171">
    <property type="entry name" value="NagB/RpiA_transferase-like"/>
</dbReference>
<dbReference type="Pfam" id="PF01812">
    <property type="entry name" value="5-FTHF_cyc-lig"/>
    <property type="match status" value="1"/>
</dbReference>
<comment type="similarity">
    <text evidence="1 5">Belongs to the 5-formyltetrahydrofolate cyclo-ligase family.</text>
</comment>
<dbReference type="AlphaFoldDB" id="A0A2U1CPS8"/>
<dbReference type="Gene3D" id="3.40.50.10420">
    <property type="entry name" value="NagB/RpiA/CoA transferase-like"/>
    <property type="match status" value="1"/>
</dbReference>
<keyword evidence="2 4" id="KW-0547">Nucleotide-binding</keyword>
<reference evidence="6 7" key="1">
    <citation type="submission" date="2018-04" db="EMBL/GenBank/DDBJ databases">
        <title>Genomic Encyclopedia of Type Strains, Phase IV (KMG-IV): sequencing the most valuable type-strain genomes for metagenomic binning, comparative biology and taxonomic classification.</title>
        <authorList>
            <person name="Goeker M."/>
        </authorList>
    </citation>
    <scope>NUCLEOTIDE SEQUENCE [LARGE SCALE GENOMIC DNA]</scope>
    <source>
        <strain evidence="6 7">DSM 10065</strain>
    </source>
</reference>
<gene>
    <name evidence="6" type="ORF">C7440_0288</name>
</gene>
<dbReference type="PIRSF" id="PIRSF006806">
    <property type="entry name" value="FTHF_cligase"/>
    <property type="match status" value="1"/>
</dbReference>
<proteinExistence type="inferred from homology"/>
<keyword evidence="3 4" id="KW-0067">ATP-binding</keyword>
<feature type="binding site" evidence="4">
    <location>
        <begin position="145"/>
        <end position="153"/>
    </location>
    <ligand>
        <name>ATP</name>
        <dbReference type="ChEBI" id="CHEBI:30616"/>
    </ligand>
</feature>
<keyword evidence="5" id="KW-0460">Magnesium</keyword>
<dbReference type="EC" id="6.3.3.2" evidence="5"/>
<dbReference type="RefSeq" id="WP_116517201.1">
    <property type="nucleotide sequence ID" value="NZ_JACCEX010000001.1"/>
</dbReference>
<dbReference type="EMBL" id="QEKO01000001">
    <property type="protein sequence ID" value="PVY67902.1"/>
    <property type="molecule type" value="Genomic_DNA"/>
</dbReference>
<comment type="caution">
    <text evidence="6">The sequence shown here is derived from an EMBL/GenBank/DDBJ whole genome shotgun (WGS) entry which is preliminary data.</text>
</comment>
<comment type="catalytic activity">
    <reaction evidence="5">
        <text>(6S)-5-formyl-5,6,7,8-tetrahydrofolate + ATP = (6R)-5,10-methenyltetrahydrofolate + ADP + phosphate</text>
        <dbReference type="Rhea" id="RHEA:10488"/>
        <dbReference type="ChEBI" id="CHEBI:30616"/>
        <dbReference type="ChEBI" id="CHEBI:43474"/>
        <dbReference type="ChEBI" id="CHEBI:57455"/>
        <dbReference type="ChEBI" id="CHEBI:57457"/>
        <dbReference type="ChEBI" id="CHEBI:456216"/>
        <dbReference type="EC" id="6.3.3.2"/>
    </reaction>
</comment>
<evidence type="ECO:0000256" key="2">
    <source>
        <dbReference type="ARBA" id="ARBA00022741"/>
    </source>
</evidence>
<dbReference type="GO" id="GO:0046872">
    <property type="term" value="F:metal ion binding"/>
    <property type="evidence" value="ECO:0007669"/>
    <property type="project" value="UniProtKB-KW"/>
</dbReference>
<feature type="binding site" evidence="4">
    <location>
        <position position="70"/>
    </location>
    <ligand>
        <name>substrate</name>
    </ligand>
</feature>
<evidence type="ECO:0000256" key="5">
    <source>
        <dbReference type="RuleBase" id="RU361279"/>
    </source>
</evidence>
<evidence type="ECO:0000256" key="3">
    <source>
        <dbReference type="ARBA" id="ARBA00022840"/>
    </source>
</evidence>
<dbReference type="GO" id="GO:0030272">
    <property type="term" value="F:5-formyltetrahydrofolate cyclo-ligase activity"/>
    <property type="evidence" value="ECO:0007669"/>
    <property type="project" value="UniProtKB-EC"/>
</dbReference>
<accession>A0A2U1CPS8</accession>
<evidence type="ECO:0000256" key="1">
    <source>
        <dbReference type="ARBA" id="ARBA00010638"/>
    </source>
</evidence>
<dbReference type="GO" id="GO:0005524">
    <property type="term" value="F:ATP binding"/>
    <property type="evidence" value="ECO:0007669"/>
    <property type="project" value="UniProtKB-KW"/>
</dbReference>
<protein>
    <recommendedName>
        <fullName evidence="5">5-formyltetrahydrofolate cyclo-ligase</fullName>
        <ecNumber evidence="5">6.3.3.2</ecNumber>
    </recommendedName>
</protein>
<dbReference type="GO" id="GO:0009396">
    <property type="term" value="P:folic acid-containing compound biosynthetic process"/>
    <property type="evidence" value="ECO:0007669"/>
    <property type="project" value="TreeGrafter"/>
</dbReference>
<comment type="cofactor">
    <cofactor evidence="5">
        <name>Mg(2+)</name>
        <dbReference type="ChEBI" id="CHEBI:18420"/>
    </cofactor>
</comment>
<keyword evidence="5" id="KW-0479">Metal-binding</keyword>
<evidence type="ECO:0000313" key="7">
    <source>
        <dbReference type="Proteomes" id="UP000246145"/>
    </source>
</evidence>